<evidence type="ECO:0000313" key="2">
    <source>
        <dbReference type="WBParaSite" id="ES5_v2.g22365.t1"/>
    </source>
</evidence>
<dbReference type="WBParaSite" id="ES5_v2.g22365.t1">
    <property type="protein sequence ID" value="ES5_v2.g22365.t1"/>
    <property type="gene ID" value="ES5_v2.g22365"/>
</dbReference>
<evidence type="ECO:0000313" key="1">
    <source>
        <dbReference type="Proteomes" id="UP000887579"/>
    </source>
</evidence>
<reference evidence="2" key="1">
    <citation type="submission" date="2022-11" db="UniProtKB">
        <authorList>
            <consortium name="WormBaseParasite"/>
        </authorList>
    </citation>
    <scope>IDENTIFICATION</scope>
</reference>
<organism evidence="1 2">
    <name type="scientific">Panagrolaimus sp. ES5</name>
    <dbReference type="NCBI Taxonomy" id="591445"/>
    <lineage>
        <taxon>Eukaryota</taxon>
        <taxon>Metazoa</taxon>
        <taxon>Ecdysozoa</taxon>
        <taxon>Nematoda</taxon>
        <taxon>Chromadorea</taxon>
        <taxon>Rhabditida</taxon>
        <taxon>Tylenchina</taxon>
        <taxon>Panagrolaimomorpha</taxon>
        <taxon>Panagrolaimoidea</taxon>
        <taxon>Panagrolaimidae</taxon>
        <taxon>Panagrolaimus</taxon>
    </lineage>
</organism>
<dbReference type="Proteomes" id="UP000887579">
    <property type="component" value="Unplaced"/>
</dbReference>
<proteinExistence type="predicted"/>
<accession>A0AC34FY34</accession>
<name>A0AC34FY34_9BILA</name>
<protein>
    <submittedName>
        <fullName evidence="2">Heat shock protein 70</fullName>
    </submittedName>
</protein>
<sequence length="258" mass="28812">MKEKTEEFHGEKLSKVVITIPADFNEAQREATFKAALLAGWKEIKLLPEPIAAAFAYFIESPLPTNSTVLLFDLGGGTLDVCIFKYQNFQIQIICNIGDSKLGGRNYDTVLINYFTEILARRYGISIKTNEKKYNLMIECQEIKETLSILESTSLDVDIFDPTISEVIHISREEFQSMTQPLINKIKNILKEALNCSGIAANEIEKVLQVGGGSRMPMIKDLLVNTFPFAVQLCNKNPDEVVAVGAAYFANSIFSNIQ</sequence>